<comment type="caution">
    <text evidence="1">The sequence shown here is derived from an EMBL/GenBank/DDBJ whole genome shotgun (WGS) entry which is preliminary data.</text>
</comment>
<dbReference type="AlphaFoldDB" id="A0AAV5VE03"/>
<keyword evidence="2" id="KW-1185">Reference proteome</keyword>
<gene>
    <name evidence="1" type="ORF">PFISCL1PPCAC_9229</name>
</gene>
<accession>A0AAV5VE03</accession>
<sequence>APDGTVGEVKLRDARAMLTGVFEREQRWKDRHEEDKARSILEHCLTAAFGIMCSESDAPDNDRNYVRPGEYDSTAQLIEGLHKIRENALQTFKIFYLFDHVCKLIERVEKVLEE</sequence>
<feature type="non-terminal residue" evidence="1">
    <location>
        <position position="114"/>
    </location>
</feature>
<proteinExistence type="predicted"/>
<dbReference type="Proteomes" id="UP001432322">
    <property type="component" value="Unassembled WGS sequence"/>
</dbReference>
<evidence type="ECO:0000313" key="2">
    <source>
        <dbReference type="Proteomes" id="UP001432322"/>
    </source>
</evidence>
<feature type="non-terminal residue" evidence="1">
    <location>
        <position position="1"/>
    </location>
</feature>
<name>A0AAV5VE03_9BILA</name>
<dbReference type="EMBL" id="BTSY01000003">
    <property type="protein sequence ID" value="GMT17932.1"/>
    <property type="molecule type" value="Genomic_DNA"/>
</dbReference>
<evidence type="ECO:0000313" key="1">
    <source>
        <dbReference type="EMBL" id="GMT17932.1"/>
    </source>
</evidence>
<organism evidence="1 2">
    <name type="scientific">Pristionchus fissidentatus</name>
    <dbReference type="NCBI Taxonomy" id="1538716"/>
    <lineage>
        <taxon>Eukaryota</taxon>
        <taxon>Metazoa</taxon>
        <taxon>Ecdysozoa</taxon>
        <taxon>Nematoda</taxon>
        <taxon>Chromadorea</taxon>
        <taxon>Rhabditida</taxon>
        <taxon>Rhabditina</taxon>
        <taxon>Diplogasteromorpha</taxon>
        <taxon>Diplogasteroidea</taxon>
        <taxon>Neodiplogasteridae</taxon>
        <taxon>Pristionchus</taxon>
    </lineage>
</organism>
<protein>
    <submittedName>
        <fullName evidence="1">Uncharacterized protein</fullName>
    </submittedName>
</protein>
<reference evidence="1" key="1">
    <citation type="submission" date="2023-10" db="EMBL/GenBank/DDBJ databases">
        <title>Genome assembly of Pristionchus species.</title>
        <authorList>
            <person name="Yoshida K."/>
            <person name="Sommer R.J."/>
        </authorList>
    </citation>
    <scope>NUCLEOTIDE SEQUENCE</scope>
    <source>
        <strain evidence="1">RS5133</strain>
    </source>
</reference>